<dbReference type="Proteomes" id="UP000005270">
    <property type="component" value="Chromosome"/>
</dbReference>
<evidence type="ECO:0000313" key="2">
    <source>
        <dbReference type="Proteomes" id="UP000005270"/>
    </source>
</evidence>
<dbReference type="RefSeq" id="WP_014737529.1">
    <property type="nucleotide sequence ID" value="NC_017954.1"/>
</dbReference>
<dbReference type="GO" id="GO:0009384">
    <property type="term" value="F:N-acylmannosamine kinase activity"/>
    <property type="evidence" value="ECO:0007669"/>
    <property type="project" value="TreeGrafter"/>
</dbReference>
<dbReference type="OrthoDB" id="206224at2157"/>
<dbReference type="Gene3D" id="3.30.420.40">
    <property type="match status" value="2"/>
</dbReference>
<dbReference type="GO" id="GO:0008761">
    <property type="term" value="F:UDP-N-acetylglucosamine 2-epimerase activity"/>
    <property type="evidence" value="ECO:0007669"/>
    <property type="project" value="TreeGrafter"/>
</dbReference>
<dbReference type="PANTHER" id="PTHR18964:SF149">
    <property type="entry name" value="BIFUNCTIONAL UDP-N-ACETYLGLUCOSAMINE 2-EPIMERASE_N-ACETYLMANNOSAMINE KINASE"/>
    <property type="match status" value="1"/>
</dbReference>
<dbReference type="InterPro" id="IPR043129">
    <property type="entry name" value="ATPase_NBD"/>
</dbReference>
<dbReference type="EMBL" id="CP003531">
    <property type="protein sequence ID" value="AFK51279.1"/>
    <property type="molecule type" value="Genomic_DNA"/>
</dbReference>
<name>I3TEU1_THEC1</name>
<keyword evidence="1" id="KW-0808">Transferase</keyword>
<dbReference type="STRING" id="1184251.TCELL_0855"/>
<keyword evidence="2" id="KW-1185">Reference proteome</keyword>
<dbReference type="GeneID" id="13013172"/>
<sequence length="318" mass="34418">MARRVHLAVDVGATWTRLAVAVDEVFVKKVVVRTPREGGRLAVAEEVARTFEKEFKEYRERVEAIGIGTIGPLDMRRGVVVNTPNLPLGTFELKKPLEDFFNRPVYVVNDAVAGVLAEKYYGEGVGYNNLVYVTISTGVGGGVIVDGRVILGKDGNAHEIGHIVVKYDSDLRCGCGGYGHWEAYAGGANIPRLAKYVAERNPSISKVSVIGERALNGSLEPREVFKAAKRGDPLGRLIVDEIVKANAAGLASVINAYDPEFVSIGGSVFLYNTDLLYQPVVEIVKKNIVVRPPVIVPTKLGDDVVLYGALALAVYRPV</sequence>
<dbReference type="HOGENOM" id="CLU_036604_0_1_2"/>
<gene>
    <name evidence="1" type="ordered locus">TCELL_0855</name>
</gene>
<dbReference type="KEGG" id="thg:TCELL_0855"/>
<dbReference type="InParanoid" id="I3TEU1"/>
<dbReference type="AlphaFoldDB" id="I3TEU1"/>
<protein>
    <submittedName>
        <fullName evidence="1">Hexokinase</fullName>
    </submittedName>
</protein>
<organism evidence="1 2">
    <name type="scientific">Thermogladius calderae (strain DSM 22663 / VKM B-2946 / 1633)</name>
    <dbReference type="NCBI Taxonomy" id="1184251"/>
    <lineage>
        <taxon>Archaea</taxon>
        <taxon>Thermoproteota</taxon>
        <taxon>Thermoprotei</taxon>
        <taxon>Desulfurococcales</taxon>
        <taxon>Desulfurococcaceae</taxon>
        <taxon>Thermogladius</taxon>
    </lineage>
</organism>
<keyword evidence="1" id="KW-0418">Kinase</keyword>
<dbReference type="Pfam" id="PF00480">
    <property type="entry name" value="ROK"/>
    <property type="match status" value="1"/>
</dbReference>
<dbReference type="PANTHER" id="PTHR18964">
    <property type="entry name" value="ROK (REPRESSOR, ORF, KINASE) FAMILY"/>
    <property type="match status" value="1"/>
</dbReference>
<dbReference type="CDD" id="cd24063">
    <property type="entry name" value="ASKHA_NBD_ROK_ApGLK-like"/>
    <property type="match status" value="1"/>
</dbReference>
<reference evidence="1 2" key="1">
    <citation type="journal article" date="2012" name="J. Bacteriol.">
        <title>Complete genome sequence of the hyperthermophilic cellulolytic Crenarchaeon 'Thermogladius cellulolyticus' 1633.</title>
        <authorList>
            <person name="Mardanov A.V."/>
            <person name="Kochetkova T.V."/>
            <person name="Beletsky A.V."/>
            <person name="Bonch-Osmolovskaya E.A."/>
            <person name="Ravin N.V."/>
            <person name="Skryabin K.G."/>
        </authorList>
    </citation>
    <scope>NUCLEOTIDE SEQUENCE [LARGE SCALE GENOMIC DNA]</scope>
    <source>
        <strain evidence="2">DSM 22663 / VKM B-2946 / 1633</strain>
    </source>
</reference>
<accession>I3TEU1</accession>
<evidence type="ECO:0000313" key="1">
    <source>
        <dbReference type="EMBL" id="AFK51279.1"/>
    </source>
</evidence>
<dbReference type="eggNOG" id="arCOG04280">
    <property type="taxonomic scope" value="Archaea"/>
</dbReference>
<proteinExistence type="predicted"/>
<dbReference type="SUPFAM" id="SSF53067">
    <property type="entry name" value="Actin-like ATPase domain"/>
    <property type="match status" value="1"/>
</dbReference>
<dbReference type="InterPro" id="IPR000600">
    <property type="entry name" value="ROK"/>
</dbReference>